<evidence type="ECO:0000256" key="5">
    <source>
        <dbReference type="ARBA" id="ARBA00022741"/>
    </source>
</evidence>
<name>B6IQF0_RHOCS</name>
<dbReference type="SUPFAM" id="SSF56112">
    <property type="entry name" value="Protein kinase-like (PK-like)"/>
    <property type="match status" value="1"/>
</dbReference>
<evidence type="ECO:0000256" key="7">
    <source>
        <dbReference type="ARBA" id="ARBA00022840"/>
    </source>
</evidence>
<dbReference type="InterPro" id="IPR002575">
    <property type="entry name" value="Aminoglycoside_PTrfase"/>
</dbReference>
<sequence>MQAGNYGNPGAGGMPEPPAGWRERLEGYAWTRPSGGCSDAAVFRLDAPGRPVLYVKTEPAEPLAELPGEIARLRWLAGQGIPCPAVLQATEEAGRHWLLMSALPGHVLEEAPDLDTGRRVALYAGALRTLHALDIAACPFDQRIDGQIALAAARVAAGLVDEEDFDEVRQGRSAADLLAELRARRPAREDLVVTHGDACPDNLMTDGGRFAGFIDCGRLGVADRHQDLALACRSIADCWGEAWIAPFLAHYGRPADPDRLDCYCLLDEFF</sequence>
<dbReference type="InterPro" id="IPR051678">
    <property type="entry name" value="AGP_Transferase"/>
</dbReference>
<dbReference type="eggNOG" id="COG3231">
    <property type="taxonomic scope" value="Bacteria"/>
</dbReference>
<evidence type="ECO:0000256" key="8">
    <source>
        <dbReference type="ARBA" id="ARBA00023251"/>
    </source>
</evidence>
<feature type="domain" description="Aminoglycoside phosphotransferase" evidence="14">
    <location>
        <begin position="30"/>
        <end position="261"/>
    </location>
</feature>
<feature type="active site" description="Proton acceptor" evidence="11">
    <location>
        <position position="197"/>
    </location>
</feature>
<comment type="catalytic activity">
    <reaction evidence="9">
        <text>kanamycin A + ATP = kanamycin 3'-phosphate + ADP + H(+)</text>
        <dbReference type="Rhea" id="RHEA:24256"/>
        <dbReference type="ChEBI" id="CHEBI:15378"/>
        <dbReference type="ChEBI" id="CHEBI:30616"/>
        <dbReference type="ChEBI" id="CHEBI:57909"/>
        <dbReference type="ChEBI" id="CHEBI:58214"/>
        <dbReference type="ChEBI" id="CHEBI:456216"/>
        <dbReference type="EC" id="2.7.1.95"/>
    </reaction>
</comment>
<reference evidence="15 16" key="1">
    <citation type="journal article" date="2010" name="BMC Genomics">
        <title>Metabolic flexibility revealed in the genome of the cyst-forming alpha-1 proteobacterium Rhodospirillum centenum.</title>
        <authorList>
            <person name="Lu Y.K."/>
            <person name="Marden J."/>
            <person name="Han M."/>
            <person name="Swingley W.D."/>
            <person name="Mastrian S.D."/>
            <person name="Chowdhury S.R."/>
            <person name="Hao J."/>
            <person name="Helmy T."/>
            <person name="Kim S."/>
            <person name="Kurdoglu A.A."/>
            <person name="Matthies H.J."/>
            <person name="Rollo D."/>
            <person name="Stothard P."/>
            <person name="Blankenship R.E."/>
            <person name="Bauer C.E."/>
            <person name="Touchman J.W."/>
        </authorList>
    </citation>
    <scope>NUCLEOTIDE SEQUENCE [LARGE SCALE GENOMIC DNA]</scope>
    <source>
        <strain evidence="16">ATCC 51521 / SW</strain>
    </source>
</reference>
<evidence type="ECO:0000256" key="9">
    <source>
        <dbReference type="ARBA" id="ARBA00048925"/>
    </source>
</evidence>
<gene>
    <name evidence="15" type="primary">butA</name>
    <name evidence="15" type="ordered locus">RC1_0237</name>
</gene>
<dbReference type="GO" id="GO:0008910">
    <property type="term" value="F:kanamycin kinase activity"/>
    <property type="evidence" value="ECO:0007669"/>
    <property type="project" value="UniProtKB-EC"/>
</dbReference>
<dbReference type="InterPro" id="IPR011009">
    <property type="entry name" value="Kinase-like_dom_sf"/>
</dbReference>
<comment type="similarity">
    <text evidence="1 10">Belongs to the aminoglycoside phosphotransferase family.</text>
</comment>
<dbReference type="Pfam" id="PF01636">
    <property type="entry name" value="APH"/>
    <property type="match status" value="1"/>
</dbReference>
<evidence type="ECO:0000256" key="4">
    <source>
        <dbReference type="ARBA" id="ARBA00022679"/>
    </source>
</evidence>
<dbReference type="KEGG" id="rce:RC1_0237"/>
<evidence type="ECO:0000256" key="3">
    <source>
        <dbReference type="ARBA" id="ARBA00017903"/>
    </source>
</evidence>
<feature type="binding site" evidence="12">
    <location>
        <position position="215"/>
    </location>
    <ligand>
        <name>Mg(2+)</name>
        <dbReference type="ChEBI" id="CHEBI:18420"/>
    </ligand>
</feature>
<evidence type="ECO:0000313" key="16">
    <source>
        <dbReference type="Proteomes" id="UP000001591"/>
    </source>
</evidence>
<keyword evidence="12" id="KW-0479">Metal-binding</keyword>
<dbReference type="Gene3D" id="3.90.1200.10">
    <property type="match status" value="1"/>
</dbReference>
<evidence type="ECO:0000256" key="1">
    <source>
        <dbReference type="ARBA" id="ARBA00006219"/>
    </source>
</evidence>
<dbReference type="NCBIfam" id="NF033068">
    <property type="entry name" value="APH_3p"/>
    <property type="match status" value="1"/>
</dbReference>
<evidence type="ECO:0000313" key="15">
    <source>
        <dbReference type="EMBL" id="ACI97686.1"/>
    </source>
</evidence>
<evidence type="ECO:0000256" key="2">
    <source>
        <dbReference type="ARBA" id="ARBA00012193"/>
    </source>
</evidence>
<keyword evidence="4 10" id="KW-0808">Transferase</keyword>
<dbReference type="Proteomes" id="UP000001591">
    <property type="component" value="Chromosome"/>
</dbReference>
<dbReference type="PANTHER" id="PTHR21310:SF41">
    <property type="entry name" value="3'-PHOSPHOTRANSFERASE, PUTATIVE-RELATED"/>
    <property type="match status" value="1"/>
</dbReference>
<evidence type="ECO:0000256" key="6">
    <source>
        <dbReference type="ARBA" id="ARBA00022777"/>
    </source>
</evidence>
<keyword evidence="6 10" id="KW-0418">Kinase</keyword>
<dbReference type="Gene3D" id="3.30.200.20">
    <property type="entry name" value="Phosphorylase Kinase, domain 1"/>
    <property type="match status" value="1"/>
</dbReference>
<dbReference type="EC" id="2.7.1.95" evidence="2"/>
<accession>B6IQF0</accession>
<dbReference type="PIRSF" id="PIRSF000706">
    <property type="entry name" value="Kanamycin_kin"/>
    <property type="match status" value="1"/>
</dbReference>
<dbReference type="CDD" id="cd05150">
    <property type="entry name" value="APH"/>
    <property type="match status" value="1"/>
</dbReference>
<protein>
    <recommendedName>
        <fullName evidence="3">Aminoglycoside 3'-phosphotransferase</fullName>
        <ecNumber evidence="2">2.7.1.95</ecNumber>
    </recommendedName>
</protein>
<evidence type="ECO:0000259" key="14">
    <source>
        <dbReference type="Pfam" id="PF01636"/>
    </source>
</evidence>
<evidence type="ECO:0000256" key="13">
    <source>
        <dbReference type="SAM" id="MobiDB-lite"/>
    </source>
</evidence>
<dbReference type="GO" id="GO:0046677">
    <property type="term" value="P:response to antibiotic"/>
    <property type="evidence" value="ECO:0007669"/>
    <property type="project" value="UniProtKB-KW"/>
</dbReference>
<dbReference type="STRING" id="414684.RC1_0237"/>
<dbReference type="InterPro" id="IPR024165">
    <property type="entry name" value="Kan/Strep_kinase"/>
</dbReference>
<dbReference type="PANTHER" id="PTHR21310">
    <property type="entry name" value="AMINOGLYCOSIDE PHOSPHOTRANSFERASE-RELATED-RELATED"/>
    <property type="match status" value="1"/>
</dbReference>
<organism evidence="15 16">
    <name type="scientific">Rhodospirillum centenum (strain ATCC 51521 / SW)</name>
    <dbReference type="NCBI Taxonomy" id="414684"/>
    <lineage>
        <taxon>Bacteria</taxon>
        <taxon>Pseudomonadati</taxon>
        <taxon>Pseudomonadota</taxon>
        <taxon>Alphaproteobacteria</taxon>
        <taxon>Rhodospirillales</taxon>
        <taxon>Rhodospirillaceae</taxon>
        <taxon>Rhodospirillum</taxon>
    </lineage>
</organism>
<feature type="region of interest" description="Disordered" evidence="13">
    <location>
        <begin position="1"/>
        <end position="20"/>
    </location>
</feature>
<keyword evidence="7 10" id="KW-0067">ATP-binding</keyword>
<feature type="binding site" evidence="12">
    <location>
        <position position="202"/>
    </location>
    <ligand>
        <name>Mg(2+)</name>
        <dbReference type="ChEBI" id="CHEBI:18420"/>
    </ligand>
</feature>
<dbReference type="GO" id="GO:0005524">
    <property type="term" value="F:ATP binding"/>
    <property type="evidence" value="ECO:0007669"/>
    <property type="project" value="UniProtKB-KW"/>
</dbReference>
<evidence type="ECO:0000256" key="10">
    <source>
        <dbReference type="PIRNR" id="PIRNR000706"/>
    </source>
</evidence>
<dbReference type="AlphaFoldDB" id="B6IQF0"/>
<dbReference type="EMBL" id="CP000613">
    <property type="protein sequence ID" value="ACI97686.1"/>
    <property type="molecule type" value="Genomic_DNA"/>
</dbReference>
<keyword evidence="16" id="KW-1185">Reference proteome</keyword>
<keyword evidence="12" id="KW-0460">Magnesium</keyword>
<proteinExistence type="inferred from homology"/>
<keyword evidence="8 10" id="KW-0046">Antibiotic resistance</keyword>
<keyword evidence="5 10" id="KW-0547">Nucleotide-binding</keyword>
<evidence type="ECO:0000256" key="11">
    <source>
        <dbReference type="PIRSR" id="PIRSR000706-1"/>
    </source>
</evidence>
<dbReference type="GO" id="GO:0046872">
    <property type="term" value="F:metal ion binding"/>
    <property type="evidence" value="ECO:0007669"/>
    <property type="project" value="UniProtKB-KW"/>
</dbReference>
<dbReference type="HOGENOM" id="CLU_073027_0_1_5"/>
<evidence type="ECO:0000256" key="12">
    <source>
        <dbReference type="PIRSR" id="PIRSR000706-2"/>
    </source>
</evidence>